<keyword evidence="1" id="KW-0472">Membrane</keyword>
<dbReference type="RefSeq" id="XP_002116844.1">
    <property type="nucleotide sequence ID" value="XM_002116808.1"/>
</dbReference>
<dbReference type="PhylomeDB" id="B3S9G5"/>
<protein>
    <submittedName>
        <fullName evidence="3">Uncharacterized protein</fullName>
    </submittedName>
</protein>
<dbReference type="GeneID" id="6758111"/>
<feature type="signal peptide" evidence="2">
    <location>
        <begin position="1"/>
        <end position="18"/>
    </location>
</feature>
<sequence>MLLSLCCVISLLTAISSASNGTDCLQTCYLHVNHQEITYLQFSRTINDGATRVVYFDILRDHYYNVNATLYAWVRDNVGEPVFSLPIDYIATSFSLPMVFIDYVQVEFNESTPRCYMQSSQFCQKIMIMSALAKMTRLDNRCNGTNCGSLCRRHFHFRDQGDLEHNTYSCCPENSLEKQVDLVKCLQPQQLKPYIPLLRSFTIILGSLISCTVLSAIANRVIKSLGSTITVQSNSSPSVEDNGVKESALRKMYILSPITRQTSMFNYFKNLMSENQSLQRMHYICYTAIGHNPSSKQYHYKSRHVRSYYQNSILNYVDIWHPVQFISQFIRIQMFQRDPSLSNINRSNIIFIMSWMHGFITIASIFISLQCIFRMIISASSFIVAYSLYFSNIITITIPFIYYIYITIDAYINRMDKLCGDITATLPQVENELTSILEADEGEIEIYFKIDQDQKVVKYTKTRKENDKTNGDANITASNRELQVLITDTSSSPKPHLLSMLEDSGDNDKLFADETDGLHDRGLINELHQAAIGHIDVPEMLIPHKEEIQKKLQQIFDSGTIQFDKGTYKIFFHYIRNDNNKVQVDLPPWNDHHLYKGCIIDLKPLANQIEEYLQNWNIEQFKQNLVKVYDRLGYIDEVECVAIPEGLFNWIRYYSPELSFTVWSVVWKITVSSGIYAALLLAIPAYSHIDSFAGFNAAITKLPVSLVTIIIALKCFQESTVDQEIARKMLLSYLIRYRRGYQFFHEQGNNPGIFSLLGNFIASFSHSRKARQYIRLRMGSHHDISI</sequence>
<accession>B3S9G5</accession>
<evidence type="ECO:0000313" key="3">
    <source>
        <dbReference type="EMBL" id="EDV20644.1"/>
    </source>
</evidence>
<proteinExistence type="predicted"/>
<keyword evidence="1" id="KW-0812">Transmembrane</keyword>
<feature type="transmembrane region" description="Helical" evidence="1">
    <location>
        <begin position="349"/>
        <end position="377"/>
    </location>
</feature>
<keyword evidence="4" id="KW-1185">Reference proteome</keyword>
<dbReference type="Proteomes" id="UP000009022">
    <property type="component" value="Unassembled WGS sequence"/>
</dbReference>
<organism evidence="3 4">
    <name type="scientific">Trichoplax adhaerens</name>
    <name type="common">Trichoplax reptans</name>
    <dbReference type="NCBI Taxonomy" id="10228"/>
    <lineage>
        <taxon>Eukaryota</taxon>
        <taxon>Metazoa</taxon>
        <taxon>Placozoa</taxon>
        <taxon>Uniplacotomia</taxon>
        <taxon>Trichoplacea</taxon>
        <taxon>Trichoplacidae</taxon>
        <taxon>Trichoplax</taxon>
    </lineage>
</organism>
<feature type="transmembrane region" description="Helical" evidence="1">
    <location>
        <begin position="665"/>
        <end position="686"/>
    </location>
</feature>
<dbReference type="CTD" id="6758111"/>
<feature type="transmembrane region" description="Helical" evidence="1">
    <location>
        <begin position="197"/>
        <end position="218"/>
    </location>
</feature>
<feature type="transmembrane region" description="Helical" evidence="1">
    <location>
        <begin position="692"/>
        <end position="713"/>
    </location>
</feature>
<evidence type="ECO:0000256" key="2">
    <source>
        <dbReference type="SAM" id="SignalP"/>
    </source>
</evidence>
<dbReference type="KEGG" id="tad:TRIADDRAFT_60899"/>
<reference evidence="3 4" key="1">
    <citation type="journal article" date="2008" name="Nature">
        <title>The Trichoplax genome and the nature of placozoans.</title>
        <authorList>
            <person name="Srivastava M."/>
            <person name="Begovic E."/>
            <person name="Chapman J."/>
            <person name="Putnam N.H."/>
            <person name="Hellsten U."/>
            <person name="Kawashima T."/>
            <person name="Kuo A."/>
            <person name="Mitros T."/>
            <person name="Salamov A."/>
            <person name="Carpenter M.L."/>
            <person name="Signorovitch A.Y."/>
            <person name="Moreno M.A."/>
            <person name="Kamm K."/>
            <person name="Grimwood J."/>
            <person name="Schmutz J."/>
            <person name="Shapiro H."/>
            <person name="Grigoriev I.V."/>
            <person name="Buss L.W."/>
            <person name="Schierwater B."/>
            <person name="Dellaporta S.L."/>
            <person name="Rokhsar D.S."/>
        </authorList>
    </citation>
    <scope>NUCLEOTIDE SEQUENCE [LARGE SCALE GENOMIC DNA]</scope>
    <source>
        <strain evidence="3 4">Grell-BS-1999</strain>
    </source>
</reference>
<dbReference type="AlphaFoldDB" id="B3S9G5"/>
<dbReference type="EMBL" id="DS985258">
    <property type="protein sequence ID" value="EDV20644.1"/>
    <property type="molecule type" value="Genomic_DNA"/>
</dbReference>
<name>B3S9G5_TRIAD</name>
<feature type="chain" id="PRO_5002797507" evidence="2">
    <location>
        <begin position="19"/>
        <end position="786"/>
    </location>
</feature>
<evidence type="ECO:0000313" key="4">
    <source>
        <dbReference type="Proteomes" id="UP000009022"/>
    </source>
</evidence>
<dbReference type="InParanoid" id="B3S9G5"/>
<keyword evidence="1" id="KW-1133">Transmembrane helix</keyword>
<feature type="transmembrane region" description="Helical" evidence="1">
    <location>
        <begin position="383"/>
        <end position="405"/>
    </location>
</feature>
<evidence type="ECO:0000256" key="1">
    <source>
        <dbReference type="SAM" id="Phobius"/>
    </source>
</evidence>
<keyword evidence="2" id="KW-0732">Signal</keyword>
<gene>
    <name evidence="3" type="ORF">TRIADDRAFT_60899</name>
</gene>
<dbReference type="HOGENOM" id="CLU_017982_0_0_1"/>